<feature type="domain" description="RPAP1 C-terminal" evidence="3">
    <location>
        <begin position="328"/>
        <end position="394"/>
    </location>
</feature>
<feature type="compositionally biased region" description="Polar residues" evidence="2">
    <location>
        <begin position="111"/>
        <end position="120"/>
    </location>
</feature>
<evidence type="ECO:0000256" key="2">
    <source>
        <dbReference type="SAM" id="MobiDB-lite"/>
    </source>
</evidence>
<organism evidence="5 6">
    <name type="scientific">Aspergillus violaceofuscus (strain CBS 115571)</name>
    <dbReference type="NCBI Taxonomy" id="1450538"/>
    <lineage>
        <taxon>Eukaryota</taxon>
        <taxon>Fungi</taxon>
        <taxon>Dikarya</taxon>
        <taxon>Ascomycota</taxon>
        <taxon>Pezizomycotina</taxon>
        <taxon>Eurotiomycetes</taxon>
        <taxon>Eurotiomycetidae</taxon>
        <taxon>Eurotiales</taxon>
        <taxon>Aspergillaceae</taxon>
        <taxon>Aspergillus</taxon>
    </lineage>
</organism>
<feature type="compositionally biased region" description="Low complexity" evidence="2">
    <location>
        <begin position="179"/>
        <end position="213"/>
    </location>
</feature>
<dbReference type="Proteomes" id="UP000249829">
    <property type="component" value="Unassembled WGS sequence"/>
</dbReference>
<keyword evidence="6" id="KW-1185">Reference proteome</keyword>
<reference evidence="5 6" key="1">
    <citation type="submission" date="2018-02" db="EMBL/GenBank/DDBJ databases">
        <title>The genomes of Aspergillus section Nigri reveals drivers in fungal speciation.</title>
        <authorList>
            <consortium name="DOE Joint Genome Institute"/>
            <person name="Vesth T.C."/>
            <person name="Nybo J."/>
            <person name="Theobald S."/>
            <person name="Brandl J."/>
            <person name="Frisvad J.C."/>
            <person name="Nielsen K.F."/>
            <person name="Lyhne E.K."/>
            <person name="Kogle M.E."/>
            <person name="Kuo A."/>
            <person name="Riley R."/>
            <person name="Clum A."/>
            <person name="Nolan M."/>
            <person name="Lipzen A."/>
            <person name="Salamov A."/>
            <person name="Henrissat B."/>
            <person name="Wiebenga A."/>
            <person name="De vries R.P."/>
            <person name="Grigoriev I.V."/>
            <person name="Mortensen U.H."/>
            <person name="Andersen M.R."/>
            <person name="Baker S.E."/>
        </authorList>
    </citation>
    <scope>NUCLEOTIDE SEQUENCE [LARGE SCALE GENOMIC DNA]</scope>
    <source>
        <strain evidence="5 6">CBS 115571</strain>
    </source>
</reference>
<dbReference type="InterPro" id="IPR013929">
    <property type="entry name" value="RPAP1_C"/>
</dbReference>
<feature type="compositionally biased region" description="Basic and acidic residues" evidence="2">
    <location>
        <begin position="435"/>
        <end position="444"/>
    </location>
</feature>
<dbReference type="AlphaFoldDB" id="A0A2V5GTB9"/>
<evidence type="ECO:0000313" key="6">
    <source>
        <dbReference type="Proteomes" id="UP000249829"/>
    </source>
</evidence>
<feature type="domain" description="RPAP1 N-terminal" evidence="4">
    <location>
        <begin position="103"/>
        <end position="147"/>
    </location>
</feature>
<name>A0A2V5GTB9_ASPV1</name>
<feature type="compositionally biased region" description="Low complexity" evidence="2">
    <location>
        <begin position="82"/>
        <end position="93"/>
    </location>
</feature>
<dbReference type="InterPro" id="IPR039913">
    <property type="entry name" value="RPAP1/Rba50"/>
</dbReference>
<feature type="region of interest" description="Disordered" evidence="2">
    <location>
        <begin position="295"/>
        <end position="318"/>
    </location>
</feature>
<dbReference type="Pfam" id="PF08620">
    <property type="entry name" value="RPAP1_C"/>
    <property type="match status" value="1"/>
</dbReference>
<evidence type="ECO:0008006" key="7">
    <source>
        <dbReference type="Google" id="ProtNLM"/>
    </source>
</evidence>
<evidence type="ECO:0000259" key="4">
    <source>
        <dbReference type="Pfam" id="PF08621"/>
    </source>
</evidence>
<dbReference type="InterPro" id="IPR013930">
    <property type="entry name" value="RPAP1_N"/>
</dbReference>
<feature type="region of interest" description="Disordered" evidence="2">
    <location>
        <begin position="425"/>
        <end position="466"/>
    </location>
</feature>
<protein>
    <recommendedName>
        <fullName evidence="7">Transcription factor Rba50</fullName>
    </recommendedName>
</protein>
<evidence type="ECO:0000313" key="5">
    <source>
        <dbReference type="EMBL" id="PYI14565.1"/>
    </source>
</evidence>
<dbReference type="EMBL" id="KZ825208">
    <property type="protein sequence ID" value="PYI14565.1"/>
    <property type="molecule type" value="Genomic_DNA"/>
</dbReference>
<accession>A0A2V5GTB9</accession>
<gene>
    <name evidence="5" type="ORF">BO99DRAFT_406568</name>
</gene>
<dbReference type="PANTHER" id="PTHR21483">
    <property type="entry name" value="RNA POLYMERASE II-ASSOCIATED PROTEIN 1"/>
    <property type="match status" value="1"/>
</dbReference>
<dbReference type="Pfam" id="PF08621">
    <property type="entry name" value="RPAP1_N"/>
    <property type="match status" value="1"/>
</dbReference>
<feature type="region of interest" description="Disordered" evidence="2">
    <location>
        <begin position="143"/>
        <end position="247"/>
    </location>
</feature>
<comment type="similarity">
    <text evidence="1">Belongs to the RPAP1 family.</text>
</comment>
<sequence length="497" mass="53426">MVFRGDRFILNLDSDDEQEELPPASSEGASTLAIPGMIGEIRERSPAANPAPPMLKPTTTGFPAHRRRNKPSAFKQRRAQDSSSVTASSAASSNIPTEKDEKQAIAEQNDRQLASMSQAQIQHEREELLESLDSSLLERFLRRARIDDADSTPPSTQPPQPSSKNQQPEKPTEDHAHNPAATTTTTTTTTPPALEQDIQPSNQHQQPSSSSFSPPSPTPPPPPENNSAIDDLPPAQLPSDLHPAATASLPLSGSVHFPTAPSASSMPNLDPSSPNFLSDLQTHYFPNIAHDPSSLSWLQPPSASDEDPDSNSPYHPASTAQAIHPAYLRFSLLGTVLPPSTSLSLPTSLGLHHHGKDPHAAGYTIPELAILSRSTFAAQRCIAWQVLGRILFRLGKGQFGERGTPLVEGLWATVEKEGVVAGMLAEADDSGNTERPPRRGQQKEEEGEEGEATPAKDAGRRRHHASATAWAVEGVWLWQMGGGGDRGILKEGAVRSQ</sequence>
<evidence type="ECO:0000259" key="3">
    <source>
        <dbReference type="Pfam" id="PF08620"/>
    </source>
</evidence>
<feature type="region of interest" description="Disordered" evidence="2">
    <location>
        <begin position="1"/>
        <end position="120"/>
    </location>
</feature>
<dbReference type="PANTHER" id="PTHR21483:SF18">
    <property type="entry name" value="RNA POLYMERASE II-ASSOCIATED PROTEIN 1"/>
    <property type="match status" value="1"/>
</dbReference>
<dbReference type="GO" id="GO:0006366">
    <property type="term" value="P:transcription by RNA polymerase II"/>
    <property type="evidence" value="ECO:0007669"/>
    <property type="project" value="InterPro"/>
</dbReference>
<proteinExistence type="inferred from homology"/>
<dbReference type="OMA" id="DQESPYY"/>
<evidence type="ECO:0000256" key="1">
    <source>
        <dbReference type="ARBA" id="ARBA00009953"/>
    </source>
</evidence>
<feature type="compositionally biased region" description="Pro residues" evidence="2">
    <location>
        <begin position="214"/>
        <end position="224"/>
    </location>
</feature>
<dbReference type="STRING" id="1450538.A0A2V5GTB9"/>
<feature type="compositionally biased region" description="Basic and acidic residues" evidence="2">
    <location>
        <begin position="97"/>
        <end position="110"/>
    </location>
</feature>